<dbReference type="Pfam" id="PF00028">
    <property type="entry name" value="Cadherin"/>
    <property type="match status" value="1"/>
</dbReference>
<evidence type="ECO:0000313" key="11">
    <source>
        <dbReference type="Proteomes" id="UP001497623"/>
    </source>
</evidence>
<evidence type="ECO:0000256" key="3">
    <source>
        <dbReference type="ARBA" id="ARBA00022729"/>
    </source>
</evidence>
<evidence type="ECO:0000256" key="4">
    <source>
        <dbReference type="ARBA" id="ARBA00022737"/>
    </source>
</evidence>
<organism evidence="10 11">
    <name type="scientific">Meganyctiphanes norvegica</name>
    <name type="common">Northern krill</name>
    <name type="synonym">Thysanopoda norvegica</name>
    <dbReference type="NCBI Taxonomy" id="48144"/>
    <lineage>
        <taxon>Eukaryota</taxon>
        <taxon>Metazoa</taxon>
        <taxon>Ecdysozoa</taxon>
        <taxon>Arthropoda</taxon>
        <taxon>Crustacea</taxon>
        <taxon>Multicrustacea</taxon>
        <taxon>Malacostraca</taxon>
        <taxon>Eumalacostraca</taxon>
        <taxon>Eucarida</taxon>
        <taxon>Euphausiacea</taxon>
        <taxon>Euphausiidae</taxon>
        <taxon>Meganyctiphanes</taxon>
    </lineage>
</organism>
<dbReference type="GO" id="GO:0034332">
    <property type="term" value="P:adherens junction organization"/>
    <property type="evidence" value="ECO:0007669"/>
    <property type="project" value="TreeGrafter"/>
</dbReference>
<dbReference type="SMART" id="SM00112">
    <property type="entry name" value="CA"/>
    <property type="match status" value="1"/>
</dbReference>
<dbReference type="GO" id="GO:0000902">
    <property type="term" value="P:cell morphogenesis"/>
    <property type="evidence" value="ECO:0007669"/>
    <property type="project" value="TreeGrafter"/>
</dbReference>
<dbReference type="GO" id="GO:0016477">
    <property type="term" value="P:cell migration"/>
    <property type="evidence" value="ECO:0007669"/>
    <property type="project" value="TreeGrafter"/>
</dbReference>
<dbReference type="GO" id="GO:0007156">
    <property type="term" value="P:homophilic cell adhesion via plasma membrane adhesion molecules"/>
    <property type="evidence" value="ECO:0007669"/>
    <property type="project" value="InterPro"/>
</dbReference>
<proteinExistence type="predicted"/>
<sequence length="171" mass="18608">GSPSLSSTMTVTVNVLDADDLDPIFDQVKYTSKLPEIPGPDTGSPVRLAVPTSPSHILARDGDRGIDARLHYSLVDSPAASYFMIEPSSGGLYLTKHLDREKLTDTTLTLHIRAEQIDNPQRVGSAVLEVRVEDVNDNLPEFEHDIYAISIVENLPAGFSVVQVVAKDPDE</sequence>
<dbReference type="InterPro" id="IPR020894">
    <property type="entry name" value="Cadherin_CS"/>
</dbReference>
<keyword evidence="3" id="KW-0732">Signal</keyword>
<dbReference type="PANTHER" id="PTHR24027:SF422">
    <property type="entry name" value="CADHERIN DOMAIN-CONTAINING PROTEIN"/>
    <property type="match status" value="1"/>
</dbReference>
<evidence type="ECO:0000259" key="9">
    <source>
        <dbReference type="PROSITE" id="PS50268"/>
    </source>
</evidence>
<comment type="subcellular location">
    <subcellularLocation>
        <location evidence="1">Membrane</location>
        <topology evidence="1">Single-pass membrane protein</topology>
    </subcellularLocation>
</comment>
<dbReference type="GO" id="GO:0016339">
    <property type="term" value="P:calcium-dependent cell-cell adhesion via plasma membrane cell adhesion molecules"/>
    <property type="evidence" value="ECO:0007669"/>
    <property type="project" value="TreeGrafter"/>
</dbReference>
<dbReference type="GO" id="GO:0045296">
    <property type="term" value="F:cadherin binding"/>
    <property type="evidence" value="ECO:0007669"/>
    <property type="project" value="TreeGrafter"/>
</dbReference>
<gene>
    <name evidence="10" type="ORF">MNOR_LOCUS40831</name>
</gene>
<dbReference type="InterPro" id="IPR039808">
    <property type="entry name" value="Cadherin"/>
</dbReference>
<keyword evidence="2" id="KW-0812">Transmembrane</keyword>
<dbReference type="Gene3D" id="2.60.40.60">
    <property type="entry name" value="Cadherins"/>
    <property type="match status" value="2"/>
</dbReference>
<keyword evidence="11" id="KW-1185">Reference proteome</keyword>
<evidence type="ECO:0000256" key="8">
    <source>
        <dbReference type="PROSITE-ProRule" id="PRU00043"/>
    </source>
</evidence>
<dbReference type="AlphaFoldDB" id="A0AAV2SV42"/>
<feature type="non-terminal residue" evidence="10">
    <location>
        <position position="171"/>
    </location>
</feature>
<evidence type="ECO:0000256" key="5">
    <source>
        <dbReference type="ARBA" id="ARBA00022837"/>
    </source>
</evidence>
<dbReference type="InterPro" id="IPR002126">
    <property type="entry name" value="Cadherin-like_dom"/>
</dbReference>
<keyword evidence="5 8" id="KW-0106">Calcium</keyword>
<comment type="caution">
    <text evidence="10">The sequence shown here is derived from an EMBL/GenBank/DDBJ whole genome shotgun (WGS) entry which is preliminary data.</text>
</comment>
<evidence type="ECO:0000256" key="6">
    <source>
        <dbReference type="ARBA" id="ARBA00022989"/>
    </source>
</evidence>
<protein>
    <recommendedName>
        <fullName evidence="9">Cadherin domain-containing protein</fullName>
    </recommendedName>
</protein>
<accession>A0AAV2SV42</accession>
<keyword evidence="7" id="KW-0472">Membrane</keyword>
<dbReference type="SUPFAM" id="SSF49313">
    <property type="entry name" value="Cadherin-like"/>
    <property type="match status" value="2"/>
</dbReference>
<evidence type="ECO:0000256" key="1">
    <source>
        <dbReference type="ARBA" id="ARBA00004167"/>
    </source>
</evidence>
<name>A0AAV2SV42_MEGNR</name>
<feature type="non-terminal residue" evidence="10">
    <location>
        <position position="1"/>
    </location>
</feature>
<dbReference type="PRINTS" id="PR00205">
    <property type="entry name" value="CADHERIN"/>
</dbReference>
<feature type="domain" description="Cadherin" evidence="9">
    <location>
        <begin position="43"/>
        <end position="142"/>
    </location>
</feature>
<dbReference type="PROSITE" id="PS00232">
    <property type="entry name" value="CADHERIN_1"/>
    <property type="match status" value="1"/>
</dbReference>
<dbReference type="PANTHER" id="PTHR24027">
    <property type="entry name" value="CADHERIN-23"/>
    <property type="match status" value="1"/>
</dbReference>
<dbReference type="Proteomes" id="UP001497623">
    <property type="component" value="Unassembled WGS sequence"/>
</dbReference>
<dbReference type="GO" id="GO:0005912">
    <property type="term" value="C:adherens junction"/>
    <property type="evidence" value="ECO:0007669"/>
    <property type="project" value="TreeGrafter"/>
</dbReference>
<dbReference type="GO" id="GO:0044331">
    <property type="term" value="P:cell-cell adhesion mediated by cadherin"/>
    <property type="evidence" value="ECO:0007669"/>
    <property type="project" value="TreeGrafter"/>
</dbReference>
<dbReference type="PROSITE" id="PS50268">
    <property type="entry name" value="CADHERIN_2"/>
    <property type="match status" value="1"/>
</dbReference>
<dbReference type="InterPro" id="IPR015919">
    <property type="entry name" value="Cadherin-like_sf"/>
</dbReference>
<evidence type="ECO:0000256" key="7">
    <source>
        <dbReference type="ARBA" id="ARBA00023136"/>
    </source>
</evidence>
<keyword evidence="4" id="KW-0677">Repeat</keyword>
<dbReference type="GO" id="GO:0007043">
    <property type="term" value="P:cell-cell junction assembly"/>
    <property type="evidence" value="ECO:0007669"/>
    <property type="project" value="TreeGrafter"/>
</dbReference>
<reference evidence="10 11" key="1">
    <citation type="submission" date="2024-05" db="EMBL/GenBank/DDBJ databases">
        <authorList>
            <person name="Wallberg A."/>
        </authorList>
    </citation>
    <scope>NUCLEOTIDE SEQUENCE [LARGE SCALE GENOMIC DNA]</scope>
</reference>
<dbReference type="GO" id="GO:0005509">
    <property type="term" value="F:calcium ion binding"/>
    <property type="evidence" value="ECO:0007669"/>
    <property type="project" value="UniProtKB-UniRule"/>
</dbReference>
<dbReference type="EMBL" id="CAXKWB010132632">
    <property type="protein sequence ID" value="CAL4243121.1"/>
    <property type="molecule type" value="Genomic_DNA"/>
</dbReference>
<evidence type="ECO:0000256" key="2">
    <source>
        <dbReference type="ARBA" id="ARBA00022692"/>
    </source>
</evidence>
<dbReference type="GO" id="GO:0008013">
    <property type="term" value="F:beta-catenin binding"/>
    <property type="evidence" value="ECO:0007669"/>
    <property type="project" value="TreeGrafter"/>
</dbReference>
<keyword evidence="6" id="KW-1133">Transmembrane helix</keyword>
<dbReference type="CDD" id="cd11304">
    <property type="entry name" value="Cadherin_repeat"/>
    <property type="match status" value="1"/>
</dbReference>
<dbReference type="GO" id="GO:0016342">
    <property type="term" value="C:catenin complex"/>
    <property type="evidence" value="ECO:0007669"/>
    <property type="project" value="TreeGrafter"/>
</dbReference>
<evidence type="ECO:0000313" key="10">
    <source>
        <dbReference type="EMBL" id="CAL4243121.1"/>
    </source>
</evidence>